<accession>A0A0A9GIP8</accession>
<reference evidence="1" key="1">
    <citation type="submission" date="2014-09" db="EMBL/GenBank/DDBJ databases">
        <authorList>
            <person name="Magalhaes I.L.F."/>
            <person name="Oliveira U."/>
            <person name="Santos F.R."/>
            <person name="Vidigal T.H.D.A."/>
            <person name="Brescovit A.D."/>
            <person name="Santos A.J."/>
        </authorList>
    </citation>
    <scope>NUCLEOTIDE SEQUENCE</scope>
    <source>
        <tissue evidence="1">Shoot tissue taken approximately 20 cm above the soil surface</tissue>
    </source>
</reference>
<protein>
    <submittedName>
        <fullName evidence="1">Uncharacterized protein</fullName>
    </submittedName>
</protein>
<proteinExistence type="predicted"/>
<dbReference type="AlphaFoldDB" id="A0A0A9GIP8"/>
<sequence length="96" mass="11345">MVFPIFFRNPRSLFNSTLNSLWYSIQLDLLHPYSVPYSLSLKKKTLRLSTNVRPILFWHLDQESIQMTIPPLIIISIAYIHCMHVINSTEEKMHIC</sequence>
<dbReference type="EMBL" id="GBRH01173539">
    <property type="protein sequence ID" value="JAE24357.1"/>
    <property type="molecule type" value="Transcribed_RNA"/>
</dbReference>
<reference evidence="1" key="2">
    <citation type="journal article" date="2015" name="Data Brief">
        <title>Shoot transcriptome of the giant reed, Arundo donax.</title>
        <authorList>
            <person name="Barrero R.A."/>
            <person name="Guerrero F.D."/>
            <person name="Moolhuijzen P."/>
            <person name="Goolsby J.A."/>
            <person name="Tidwell J."/>
            <person name="Bellgard S.E."/>
            <person name="Bellgard M.I."/>
        </authorList>
    </citation>
    <scope>NUCLEOTIDE SEQUENCE</scope>
    <source>
        <tissue evidence="1">Shoot tissue taken approximately 20 cm above the soil surface</tissue>
    </source>
</reference>
<evidence type="ECO:0000313" key="1">
    <source>
        <dbReference type="EMBL" id="JAE24357.1"/>
    </source>
</evidence>
<organism evidence="1">
    <name type="scientific">Arundo donax</name>
    <name type="common">Giant reed</name>
    <name type="synonym">Donax arundinaceus</name>
    <dbReference type="NCBI Taxonomy" id="35708"/>
    <lineage>
        <taxon>Eukaryota</taxon>
        <taxon>Viridiplantae</taxon>
        <taxon>Streptophyta</taxon>
        <taxon>Embryophyta</taxon>
        <taxon>Tracheophyta</taxon>
        <taxon>Spermatophyta</taxon>
        <taxon>Magnoliopsida</taxon>
        <taxon>Liliopsida</taxon>
        <taxon>Poales</taxon>
        <taxon>Poaceae</taxon>
        <taxon>PACMAD clade</taxon>
        <taxon>Arundinoideae</taxon>
        <taxon>Arundineae</taxon>
        <taxon>Arundo</taxon>
    </lineage>
</organism>
<name>A0A0A9GIP8_ARUDO</name>